<feature type="transmembrane region" description="Helical" evidence="1">
    <location>
        <begin position="95"/>
        <end position="114"/>
    </location>
</feature>
<evidence type="ECO:0000313" key="3">
    <source>
        <dbReference type="Proteomes" id="UP000267128"/>
    </source>
</evidence>
<evidence type="ECO:0000313" key="2">
    <source>
        <dbReference type="EMBL" id="RNL60695.1"/>
    </source>
</evidence>
<protein>
    <recommendedName>
        <fullName evidence="4">DUF2537 domain-containing protein</fullName>
    </recommendedName>
</protein>
<organism evidence="2 3">
    <name type="scientific">Nocardioides marmoriginsengisoli</name>
    <dbReference type="NCBI Taxonomy" id="661483"/>
    <lineage>
        <taxon>Bacteria</taxon>
        <taxon>Bacillati</taxon>
        <taxon>Actinomycetota</taxon>
        <taxon>Actinomycetes</taxon>
        <taxon>Propionibacteriales</taxon>
        <taxon>Nocardioidaceae</taxon>
        <taxon>Nocardioides</taxon>
    </lineage>
</organism>
<evidence type="ECO:0008006" key="4">
    <source>
        <dbReference type="Google" id="ProtNLM"/>
    </source>
</evidence>
<dbReference type="AlphaFoldDB" id="A0A3N0CB64"/>
<dbReference type="EMBL" id="RJSE01000009">
    <property type="protein sequence ID" value="RNL60695.1"/>
    <property type="molecule type" value="Genomic_DNA"/>
</dbReference>
<comment type="caution">
    <text evidence="2">The sequence shown here is derived from an EMBL/GenBank/DDBJ whole genome shotgun (WGS) entry which is preliminary data.</text>
</comment>
<gene>
    <name evidence="2" type="ORF">EFK50_20535</name>
</gene>
<dbReference type="OrthoDB" id="3788664at2"/>
<keyword evidence="3" id="KW-1185">Reference proteome</keyword>
<dbReference type="RefSeq" id="WP_123229447.1">
    <property type="nucleotide sequence ID" value="NZ_RJSE01000009.1"/>
</dbReference>
<evidence type="ECO:0000256" key="1">
    <source>
        <dbReference type="SAM" id="Phobius"/>
    </source>
</evidence>
<keyword evidence="1" id="KW-0472">Membrane</keyword>
<dbReference type="Proteomes" id="UP000267128">
    <property type="component" value="Unassembled WGS sequence"/>
</dbReference>
<proteinExistence type="predicted"/>
<accession>A0A3N0CB64</accession>
<keyword evidence="1" id="KW-1133">Transmembrane helix</keyword>
<feature type="transmembrane region" description="Helical" evidence="1">
    <location>
        <begin position="71"/>
        <end position="89"/>
    </location>
</feature>
<keyword evidence="1" id="KW-0812">Transmembrane</keyword>
<name>A0A3N0CB64_9ACTN</name>
<reference evidence="2 3" key="1">
    <citation type="submission" date="2018-11" db="EMBL/GenBank/DDBJ databases">
        <authorList>
            <person name="Li F."/>
        </authorList>
    </citation>
    <scope>NUCLEOTIDE SEQUENCE [LARGE SCALE GENOMIC DNA]</scope>
    <source>
        <strain evidence="2 3">Gsoil 097</strain>
    </source>
</reference>
<feature type="transmembrane region" description="Helical" evidence="1">
    <location>
        <begin position="36"/>
        <end position="59"/>
    </location>
</feature>
<sequence length="115" mass="12393">MTEPTKRVAKHLIDPANPPRRAVQRDDERLTRVKQWVMSVLAVTTILHLCVGLILAAVFTDTDRVDARIGLNVIAGILGVSAVAAGLAIHKKNPVSPWIALGVIPAIAGMLITFR</sequence>